<organism evidence="2 3">
    <name type="scientific">Roseburia hominis</name>
    <dbReference type="NCBI Taxonomy" id="301301"/>
    <lineage>
        <taxon>Bacteria</taxon>
        <taxon>Bacillati</taxon>
        <taxon>Bacillota</taxon>
        <taxon>Clostridia</taxon>
        <taxon>Lachnospirales</taxon>
        <taxon>Lachnospiraceae</taxon>
        <taxon>Roseburia</taxon>
    </lineage>
</organism>
<dbReference type="Gene3D" id="3.90.550.10">
    <property type="entry name" value="Spore Coat Polysaccharide Biosynthesis Protein SpsA, Chain A"/>
    <property type="match status" value="1"/>
</dbReference>
<sequence>MSERMMAPVVLFTYNRPEHTKHTIEALAANELAEKTELFVFSDAAKKEADAAKVQEIREYVGTVQGFANVSLIVRKENYGLARNVIEGVTEIVNRYGRVIVLEDDLVTNRYFLRFMNDGLDRYEKEKQVTGVTGFSFLDDRTDYDSESYLCGLTGTSWSWATWADRWSYFDAEALGWEKLKTDTAYRRRFNYDNTYNFYQLLKMQKQDEKTNSWAIRWYYSTFLLDGLILAPTKSLVGNDGWDGSGVHCGGEAPTAVHALKTDRVITQFPDVIAEMPQIRKRLKKELIKISEPSRVKRIYHAVFRKNYIGQA</sequence>
<name>A0A395V851_9FIRM</name>
<dbReference type="InterPro" id="IPR029044">
    <property type="entry name" value="Nucleotide-diphossugar_trans"/>
</dbReference>
<dbReference type="GeneID" id="93724194"/>
<dbReference type="RefSeq" id="WP_014080577.1">
    <property type="nucleotide sequence ID" value="NZ_CAUGCI010000007.1"/>
</dbReference>
<dbReference type="EMBL" id="QRVL01000003">
    <property type="protein sequence ID" value="RGS41384.1"/>
    <property type="molecule type" value="Genomic_DNA"/>
</dbReference>
<protein>
    <submittedName>
        <fullName evidence="2">Glycosyltransferase</fullName>
    </submittedName>
</protein>
<evidence type="ECO:0000313" key="3">
    <source>
        <dbReference type="Proteomes" id="UP000266172"/>
    </source>
</evidence>
<dbReference type="Proteomes" id="UP000266172">
    <property type="component" value="Unassembled WGS sequence"/>
</dbReference>
<evidence type="ECO:0000313" key="2">
    <source>
        <dbReference type="EMBL" id="RGS41384.1"/>
    </source>
</evidence>
<keyword evidence="2" id="KW-0808">Transferase</keyword>
<gene>
    <name evidence="2" type="ORF">DWX93_06975</name>
</gene>
<dbReference type="AlphaFoldDB" id="A0A395V851"/>
<accession>A0A395V851</accession>
<dbReference type="GO" id="GO:0016740">
    <property type="term" value="F:transferase activity"/>
    <property type="evidence" value="ECO:0007669"/>
    <property type="project" value="UniProtKB-KW"/>
</dbReference>
<reference evidence="2 3" key="1">
    <citation type="submission" date="2018-08" db="EMBL/GenBank/DDBJ databases">
        <title>A genome reference for cultivated species of the human gut microbiota.</title>
        <authorList>
            <person name="Zou Y."/>
            <person name="Xue W."/>
            <person name="Luo G."/>
        </authorList>
    </citation>
    <scope>NUCLEOTIDE SEQUENCE [LARGE SCALE GENOMIC DNA]</scope>
    <source>
        <strain evidence="2 3">AF22-12AC</strain>
    </source>
</reference>
<evidence type="ECO:0000259" key="1">
    <source>
        <dbReference type="Pfam" id="PF00535"/>
    </source>
</evidence>
<feature type="domain" description="Glycosyltransferase 2-like" evidence="1">
    <location>
        <begin position="9"/>
        <end position="114"/>
    </location>
</feature>
<comment type="caution">
    <text evidence="2">The sequence shown here is derived from an EMBL/GenBank/DDBJ whole genome shotgun (WGS) entry which is preliminary data.</text>
</comment>
<dbReference type="SUPFAM" id="SSF53448">
    <property type="entry name" value="Nucleotide-diphospho-sugar transferases"/>
    <property type="match status" value="1"/>
</dbReference>
<dbReference type="Pfam" id="PF00535">
    <property type="entry name" value="Glycos_transf_2"/>
    <property type="match status" value="1"/>
</dbReference>
<dbReference type="InterPro" id="IPR001173">
    <property type="entry name" value="Glyco_trans_2-like"/>
</dbReference>
<proteinExistence type="predicted"/>
<dbReference type="OMA" id="SCWGWAT"/>